<dbReference type="PRINTS" id="PR00111">
    <property type="entry name" value="ABHYDROLASE"/>
</dbReference>
<keyword evidence="1 3" id="KW-0378">Hydrolase</keyword>
<protein>
    <submittedName>
        <fullName evidence="3">Alpha/beta fold hydrolase</fullName>
    </submittedName>
</protein>
<feature type="domain" description="AB hydrolase-1" evidence="2">
    <location>
        <begin position="90"/>
        <end position="369"/>
    </location>
</feature>
<dbReference type="OrthoDB" id="334507at2"/>
<name>A0A5P9NN30_9GAMM</name>
<dbReference type="InterPro" id="IPR000073">
    <property type="entry name" value="AB_hydrolase_1"/>
</dbReference>
<dbReference type="Proteomes" id="UP000326287">
    <property type="component" value="Chromosome"/>
</dbReference>
<dbReference type="AlphaFoldDB" id="A0A5P9NN30"/>
<evidence type="ECO:0000313" key="3">
    <source>
        <dbReference type="EMBL" id="QFU77230.1"/>
    </source>
</evidence>
<dbReference type="KEGG" id="halc:EY643_17065"/>
<dbReference type="PRINTS" id="PR00412">
    <property type="entry name" value="EPOXHYDRLASE"/>
</dbReference>
<evidence type="ECO:0000313" key="4">
    <source>
        <dbReference type="Proteomes" id="UP000326287"/>
    </source>
</evidence>
<gene>
    <name evidence="3" type="ORF">EY643_17065</name>
</gene>
<dbReference type="PANTHER" id="PTHR43329">
    <property type="entry name" value="EPOXIDE HYDROLASE"/>
    <property type="match status" value="1"/>
</dbReference>
<evidence type="ECO:0000259" key="2">
    <source>
        <dbReference type="Pfam" id="PF00561"/>
    </source>
</evidence>
<dbReference type="SUPFAM" id="SSF53474">
    <property type="entry name" value="alpha/beta-Hydrolases"/>
    <property type="match status" value="1"/>
</dbReference>
<keyword evidence="4" id="KW-1185">Reference proteome</keyword>
<organism evidence="3 4">
    <name type="scientific">Halioglobus maricola</name>
    <dbReference type="NCBI Taxonomy" id="2601894"/>
    <lineage>
        <taxon>Bacteria</taxon>
        <taxon>Pseudomonadati</taxon>
        <taxon>Pseudomonadota</taxon>
        <taxon>Gammaproteobacteria</taxon>
        <taxon>Cellvibrionales</taxon>
        <taxon>Halieaceae</taxon>
        <taxon>Halioglobus</taxon>
    </lineage>
</organism>
<proteinExistence type="predicted"/>
<dbReference type="Pfam" id="PF00561">
    <property type="entry name" value="Abhydrolase_1"/>
    <property type="match status" value="1"/>
</dbReference>
<dbReference type="EMBL" id="CP036422">
    <property type="protein sequence ID" value="QFU77230.1"/>
    <property type="molecule type" value="Genomic_DNA"/>
</dbReference>
<reference evidence="3 4" key="1">
    <citation type="submission" date="2019-02" db="EMBL/GenBank/DDBJ databases">
        <authorList>
            <person name="Li S.-H."/>
        </authorList>
    </citation>
    <scope>NUCLEOTIDE SEQUENCE [LARGE SCALE GENOMIC DNA]</scope>
    <source>
        <strain evidence="3 4">IMCC14385</strain>
    </source>
</reference>
<dbReference type="InterPro" id="IPR029058">
    <property type="entry name" value="AB_hydrolase_fold"/>
</dbReference>
<accession>A0A5P9NN30</accession>
<evidence type="ECO:0000256" key="1">
    <source>
        <dbReference type="ARBA" id="ARBA00022801"/>
    </source>
</evidence>
<dbReference type="GO" id="GO:0016787">
    <property type="term" value="F:hydrolase activity"/>
    <property type="evidence" value="ECO:0007669"/>
    <property type="project" value="UniProtKB-KW"/>
</dbReference>
<dbReference type="Gene3D" id="3.40.50.1820">
    <property type="entry name" value="alpha/beta hydrolase"/>
    <property type="match status" value="1"/>
</dbReference>
<sequence>MSGVRYSLQAENDLPASALPLIRSPRFHSCDTNMTHVVSVRGNTPLDTVPPDYLPAGAEARWYVLQAGPDAGKKLFFYDSVLGQGEPLATVVFVHGNPESSYTYRQAMDAMVSQFDGAVRVVAMDHIGFGLSDQASFEMVDFHHARNLRELVEYLDLRDATLVIHDWGGAIGVGAFIDMPERVNALVLMNTTVFPMPADGFDYRNFPFPGFMAWNRLGHWWPARWWRFIPPMVMFSPAGRFAFLRHSVSFAWRALTRQLSAKEQMYRDMFRTRSNALSSMRNVKQTGVWGHGYRYFDETLGWQDNSEFYRNIHNKISKVWGAGGRSIPARAVWGLWDPCAKDSVRQQWLLALPQLEGNYELFPERGHFVEEQEPEAVARAIVNVVAEATRE</sequence>
<dbReference type="InterPro" id="IPR000639">
    <property type="entry name" value="Epox_hydrolase-like"/>
</dbReference>